<keyword evidence="1" id="KW-0805">Transcription regulation</keyword>
<keyword evidence="2" id="KW-0238">DNA-binding</keyword>
<evidence type="ECO:0000256" key="2">
    <source>
        <dbReference type="ARBA" id="ARBA00023125"/>
    </source>
</evidence>
<dbReference type="PANTHER" id="PTHR30154:SF46">
    <property type="entry name" value="TRANSCRIPTIONAL REGULATORY PROTEIN"/>
    <property type="match status" value="1"/>
</dbReference>
<dbReference type="GO" id="GO:0005829">
    <property type="term" value="C:cytosol"/>
    <property type="evidence" value="ECO:0007669"/>
    <property type="project" value="TreeGrafter"/>
</dbReference>
<keyword evidence="3" id="KW-0804">Transcription</keyword>
<dbReference type="SMART" id="SM00344">
    <property type="entry name" value="HTH_ASNC"/>
    <property type="match status" value="1"/>
</dbReference>
<dbReference type="GO" id="GO:0043200">
    <property type="term" value="P:response to amino acid"/>
    <property type="evidence" value="ECO:0007669"/>
    <property type="project" value="TreeGrafter"/>
</dbReference>
<dbReference type="InterPro" id="IPR011008">
    <property type="entry name" value="Dimeric_a/b-barrel"/>
</dbReference>
<dbReference type="Gene3D" id="3.30.70.920">
    <property type="match status" value="1"/>
</dbReference>
<dbReference type="AlphaFoldDB" id="A0A0M7BFX3"/>
<dbReference type="SUPFAM" id="SSF46785">
    <property type="entry name" value="Winged helix' DNA-binding domain"/>
    <property type="match status" value="1"/>
</dbReference>
<gene>
    <name evidence="5" type="primary">lrp_6</name>
    <name evidence="5" type="ORF">JSE7799_03489</name>
</gene>
<dbReference type="InterPro" id="IPR019888">
    <property type="entry name" value="Tscrpt_reg_AsnC-like"/>
</dbReference>
<evidence type="ECO:0000313" key="6">
    <source>
        <dbReference type="Proteomes" id="UP000049455"/>
    </source>
</evidence>
<sequence>MRETREAEMDETDRALVRMLQRDASLTAEALGRELGLSPSQAGRRRARLEADGIIRAIVARPDPVRLGLTVQAFVQVQMASHAPARAQAFLRLLEAEPRVASVWTLTGEADYLLRVWCTDLGALNDLVHRVLLPHEAVARVQSQIVMDQPKRDGPLPV</sequence>
<dbReference type="STRING" id="313367.JSE7799_03489"/>
<dbReference type="PROSITE" id="PS50956">
    <property type="entry name" value="HTH_ASNC_2"/>
    <property type="match status" value="1"/>
</dbReference>
<dbReference type="RefSeq" id="WP_083480666.1">
    <property type="nucleotide sequence ID" value="NZ_CYPR01000229.1"/>
</dbReference>
<dbReference type="Gene3D" id="1.10.10.10">
    <property type="entry name" value="Winged helix-like DNA-binding domain superfamily/Winged helix DNA-binding domain"/>
    <property type="match status" value="1"/>
</dbReference>
<dbReference type="Pfam" id="PF01037">
    <property type="entry name" value="AsnC_trans_reg"/>
    <property type="match status" value="1"/>
</dbReference>
<dbReference type="InterPro" id="IPR000485">
    <property type="entry name" value="AsnC-type_HTH_dom"/>
</dbReference>
<name>A0A0M7BFX3_9RHOB</name>
<evidence type="ECO:0000313" key="5">
    <source>
        <dbReference type="EMBL" id="CUH40754.1"/>
    </source>
</evidence>
<dbReference type="EMBL" id="CYPR01000229">
    <property type="protein sequence ID" value="CUH40754.1"/>
    <property type="molecule type" value="Genomic_DNA"/>
</dbReference>
<organism evidence="5 6">
    <name type="scientific">Jannaschia seosinensis</name>
    <dbReference type="NCBI Taxonomy" id="313367"/>
    <lineage>
        <taxon>Bacteria</taxon>
        <taxon>Pseudomonadati</taxon>
        <taxon>Pseudomonadota</taxon>
        <taxon>Alphaproteobacteria</taxon>
        <taxon>Rhodobacterales</taxon>
        <taxon>Roseobacteraceae</taxon>
        <taxon>Jannaschia</taxon>
    </lineage>
</organism>
<dbReference type="GO" id="GO:0043565">
    <property type="term" value="F:sequence-specific DNA binding"/>
    <property type="evidence" value="ECO:0007669"/>
    <property type="project" value="InterPro"/>
</dbReference>
<accession>A0A0M7BFX3</accession>
<dbReference type="OrthoDB" id="9803143at2"/>
<dbReference type="SUPFAM" id="SSF54909">
    <property type="entry name" value="Dimeric alpha+beta barrel"/>
    <property type="match status" value="1"/>
</dbReference>
<dbReference type="PRINTS" id="PR00033">
    <property type="entry name" value="HTHASNC"/>
</dbReference>
<dbReference type="InterPro" id="IPR036388">
    <property type="entry name" value="WH-like_DNA-bd_sf"/>
</dbReference>
<dbReference type="Pfam" id="PF13404">
    <property type="entry name" value="HTH_AsnC-type"/>
    <property type="match status" value="1"/>
</dbReference>
<dbReference type="InterPro" id="IPR036390">
    <property type="entry name" value="WH_DNA-bd_sf"/>
</dbReference>
<feature type="domain" description="HTH asnC-type" evidence="4">
    <location>
        <begin position="9"/>
        <end position="70"/>
    </location>
</feature>
<protein>
    <submittedName>
        <fullName evidence="5">Leucine-responsive regulatory protein</fullName>
    </submittedName>
</protein>
<dbReference type="Proteomes" id="UP000049455">
    <property type="component" value="Unassembled WGS sequence"/>
</dbReference>
<dbReference type="PANTHER" id="PTHR30154">
    <property type="entry name" value="LEUCINE-RESPONSIVE REGULATORY PROTEIN"/>
    <property type="match status" value="1"/>
</dbReference>
<proteinExistence type="predicted"/>
<evidence type="ECO:0000259" key="4">
    <source>
        <dbReference type="PROSITE" id="PS50956"/>
    </source>
</evidence>
<keyword evidence="6" id="KW-1185">Reference proteome</keyword>
<evidence type="ECO:0000256" key="1">
    <source>
        <dbReference type="ARBA" id="ARBA00023015"/>
    </source>
</evidence>
<evidence type="ECO:0000256" key="3">
    <source>
        <dbReference type="ARBA" id="ARBA00023163"/>
    </source>
</evidence>
<reference evidence="5 6" key="1">
    <citation type="submission" date="2015-09" db="EMBL/GenBank/DDBJ databases">
        <authorList>
            <person name="Jackson K.R."/>
            <person name="Lunt B.L."/>
            <person name="Fisher J.N.B."/>
            <person name="Gardner A.V."/>
            <person name="Bailey M.E."/>
            <person name="Deus L.M."/>
            <person name="Earl A.S."/>
            <person name="Gibby P.D."/>
            <person name="Hartmann K.A."/>
            <person name="Liu J.E."/>
            <person name="Manci A.M."/>
            <person name="Nielsen D.A."/>
            <person name="Solomon M.B."/>
            <person name="Breakwell D.P."/>
            <person name="Burnett S.H."/>
            <person name="Grose J.H."/>
        </authorList>
    </citation>
    <scope>NUCLEOTIDE SEQUENCE [LARGE SCALE GENOMIC DNA]</scope>
    <source>
        <strain evidence="5 6">CECT 7799</strain>
    </source>
</reference>
<dbReference type="InterPro" id="IPR019887">
    <property type="entry name" value="Tscrpt_reg_AsnC/Lrp_C"/>
</dbReference>